<dbReference type="PANTHER" id="PTHR36917:SF1">
    <property type="entry name" value="INNER MEMBRANE-SPANNING PROTEIN YCIB"/>
    <property type="match status" value="1"/>
</dbReference>
<dbReference type="EMBL" id="CP009238">
    <property type="protein sequence ID" value="AIL32960.1"/>
    <property type="molecule type" value="Genomic_DNA"/>
</dbReference>
<feature type="transmembrane region" description="Helical" evidence="5">
    <location>
        <begin position="81"/>
        <end position="97"/>
    </location>
</feature>
<feature type="transmembrane region" description="Helical" evidence="5">
    <location>
        <begin position="152"/>
        <end position="173"/>
    </location>
</feature>
<dbReference type="PANTHER" id="PTHR36917">
    <property type="entry name" value="INTRACELLULAR SEPTATION PROTEIN A-RELATED"/>
    <property type="match status" value="1"/>
</dbReference>
<dbReference type="GO" id="GO:0005886">
    <property type="term" value="C:plasma membrane"/>
    <property type="evidence" value="ECO:0007669"/>
    <property type="project" value="UniProtKB-SubCell"/>
</dbReference>
<feature type="transmembrane region" description="Helical" evidence="5">
    <location>
        <begin position="23"/>
        <end position="43"/>
    </location>
</feature>
<dbReference type="KEGG" id="bpsi:IX83_06215"/>
<keyword evidence="7" id="KW-1185">Reference proteome</keyword>
<proteinExistence type="inferred from homology"/>
<dbReference type="AlphaFoldDB" id="A0A077DDK5"/>
<dbReference type="HAMAP" id="MF_00189">
    <property type="entry name" value="YciB"/>
    <property type="match status" value="1"/>
</dbReference>
<dbReference type="NCBIfam" id="TIGR00997">
    <property type="entry name" value="ispZ"/>
    <property type="match status" value="1"/>
</dbReference>
<dbReference type="Pfam" id="PF04279">
    <property type="entry name" value="IspA"/>
    <property type="match status" value="1"/>
</dbReference>
<dbReference type="STRING" id="1072685.IX83_06215"/>
<evidence type="ECO:0000256" key="3">
    <source>
        <dbReference type="ARBA" id="ARBA00022989"/>
    </source>
</evidence>
<keyword evidence="3 5" id="KW-1133">Transmembrane helix</keyword>
<evidence type="ECO:0000313" key="6">
    <source>
        <dbReference type="EMBL" id="AIL32960.1"/>
    </source>
</evidence>
<evidence type="ECO:0000256" key="5">
    <source>
        <dbReference type="HAMAP-Rule" id="MF_00189"/>
    </source>
</evidence>
<evidence type="ECO:0000256" key="2">
    <source>
        <dbReference type="ARBA" id="ARBA00022692"/>
    </source>
</evidence>
<dbReference type="Proteomes" id="UP000028945">
    <property type="component" value="Chromosome"/>
</dbReference>
<dbReference type="OrthoDB" id="9788219at2"/>
<comment type="subcellular location">
    <subcellularLocation>
        <location evidence="5">Cell inner membrane</location>
        <topology evidence="5">Multi-pass membrane protein</topology>
    </subcellularLocation>
</comment>
<feature type="transmembrane region" description="Helical" evidence="5">
    <location>
        <begin position="120"/>
        <end position="140"/>
    </location>
</feature>
<dbReference type="InterPro" id="IPR006008">
    <property type="entry name" value="YciB"/>
</dbReference>
<name>A0A077DDK5_9BURK</name>
<keyword evidence="4 5" id="KW-0472">Membrane</keyword>
<comment type="function">
    <text evidence="5">Plays a role in cell envelope biogenesis, maintenance of cell envelope integrity and membrane homeostasis.</text>
</comment>
<protein>
    <recommendedName>
        <fullName evidence="5">Inner membrane-spanning protein YciB</fullName>
    </recommendedName>
</protein>
<dbReference type="RefSeq" id="WP_038500290.1">
    <property type="nucleotide sequence ID" value="NZ_AFWK01000069.1"/>
</dbReference>
<dbReference type="HOGENOM" id="CLU_089554_2_0_4"/>
<sequence length="183" mass="21153">MQKIIFDFIPLLLFFIAYKFYDIYVATGVAIVASVAQILYLIIKKREIKAINYINLFVIVVFGGLTIALHDDTFIKLKPSILYGLFAIILLASKWFWNKNLITYLLKAEISLPDQVWNKLLYMWAGFLVFMSVLNIYVAFSGHFTEEQWVSFKAFGSTVLLIIFAIIQSVFLAKYIKDQDHAK</sequence>
<accession>A0A077DDK5</accession>
<gene>
    <name evidence="5" type="primary">yciB</name>
    <name evidence="6" type="ORF">IX83_06215</name>
</gene>
<evidence type="ECO:0000313" key="7">
    <source>
        <dbReference type="Proteomes" id="UP000028945"/>
    </source>
</evidence>
<keyword evidence="1 5" id="KW-1003">Cell membrane</keyword>
<reference evidence="6 7" key="1">
    <citation type="journal article" date="2014" name="BMC Genomics">
        <title>A genomic perspective on a new bacterial genus and species from the Alcaligenaceae family, Basilea psittacipulmonis.</title>
        <authorList>
            <person name="Whiteson K.L."/>
            <person name="Hernandez D."/>
            <person name="Lazarevic V."/>
            <person name="Gaia N."/>
            <person name="Farinelli L."/>
            <person name="Francois P."/>
            <person name="Pilo P."/>
            <person name="Frey J."/>
            <person name="Schrenzel J."/>
        </authorList>
    </citation>
    <scope>NUCLEOTIDE SEQUENCE [LARGE SCALE GENOMIC DNA]</scope>
    <source>
        <strain evidence="6 7">DSM 24701</strain>
    </source>
</reference>
<dbReference type="eggNOG" id="COG2917">
    <property type="taxonomic scope" value="Bacteria"/>
</dbReference>
<comment type="similarity">
    <text evidence="5">Belongs to the YciB family.</text>
</comment>
<evidence type="ECO:0000256" key="4">
    <source>
        <dbReference type="ARBA" id="ARBA00023136"/>
    </source>
</evidence>
<keyword evidence="2 5" id="KW-0812">Transmembrane</keyword>
<organism evidence="6 7">
    <name type="scientific">Basilea psittacipulmonis DSM 24701</name>
    <dbReference type="NCBI Taxonomy" id="1072685"/>
    <lineage>
        <taxon>Bacteria</taxon>
        <taxon>Pseudomonadati</taxon>
        <taxon>Pseudomonadota</taxon>
        <taxon>Betaproteobacteria</taxon>
        <taxon>Burkholderiales</taxon>
        <taxon>Alcaligenaceae</taxon>
        <taxon>Basilea</taxon>
    </lineage>
</organism>
<keyword evidence="5" id="KW-0997">Cell inner membrane</keyword>
<feature type="transmembrane region" description="Helical" evidence="5">
    <location>
        <begin position="50"/>
        <end position="69"/>
    </location>
</feature>
<dbReference type="NCBIfam" id="NF001325">
    <property type="entry name" value="PRK00259.1-3"/>
    <property type="match status" value="1"/>
</dbReference>
<evidence type="ECO:0000256" key="1">
    <source>
        <dbReference type="ARBA" id="ARBA00022475"/>
    </source>
</evidence>